<evidence type="ECO:0000256" key="4">
    <source>
        <dbReference type="ARBA" id="ARBA00022741"/>
    </source>
</evidence>
<name>A0A9P6A9D5_PLEER</name>
<dbReference type="EMBL" id="MU154523">
    <property type="protein sequence ID" value="KAF9501613.1"/>
    <property type="molecule type" value="Genomic_DNA"/>
</dbReference>
<reference evidence="17" key="1">
    <citation type="submission" date="2020-11" db="EMBL/GenBank/DDBJ databases">
        <authorList>
            <consortium name="DOE Joint Genome Institute"/>
            <person name="Ahrendt S."/>
            <person name="Riley R."/>
            <person name="Andreopoulos W."/>
            <person name="Labutti K."/>
            <person name="Pangilinan J."/>
            <person name="Ruiz-Duenas F.J."/>
            <person name="Barrasa J.M."/>
            <person name="Sanchez-Garcia M."/>
            <person name="Camarero S."/>
            <person name="Miyauchi S."/>
            <person name="Serrano A."/>
            <person name="Linde D."/>
            <person name="Babiker R."/>
            <person name="Drula E."/>
            <person name="Ayuso-Fernandez I."/>
            <person name="Pacheco R."/>
            <person name="Padilla G."/>
            <person name="Ferreira P."/>
            <person name="Barriuso J."/>
            <person name="Kellner H."/>
            <person name="Castanera R."/>
            <person name="Alfaro M."/>
            <person name="Ramirez L."/>
            <person name="Pisabarro A.G."/>
            <person name="Kuo A."/>
            <person name="Tritt A."/>
            <person name="Lipzen A."/>
            <person name="He G."/>
            <person name="Yan M."/>
            <person name="Ng V."/>
            <person name="Cullen D."/>
            <person name="Martin F."/>
            <person name="Rosso M.-N."/>
            <person name="Henrissat B."/>
            <person name="Hibbett D."/>
            <person name="Martinez A.T."/>
            <person name="Grigoriev I.V."/>
        </authorList>
    </citation>
    <scope>NUCLEOTIDE SEQUENCE</scope>
    <source>
        <strain evidence="17">ATCC 90797</strain>
    </source>
</reference>
<feature type="compositionally biased region" description="Pro residues" evidence="12">
    <location>
        <begin position="279"/>
        <end position="295"/>
    </location>
</feature>
<dbReference type="GO" id="GO:0006281">
    <property type="term" value="P:DNA repair"/>
    <property type="evidence" value="ECO:0007669"/>
    <property type="project" value="TreeGrafter"/>
</dbReference>
<dbReference type="Pfam" id="PF08797">
    <property type="entry name" value="HIRAN"/>
    <property type="match status" value="1"/>
</dbReference>
<keyword evidence="9" id="KW-0067">ATP-binding</keyword>
<dbReference type="Gene3D" id="3.30.1740.10">
    <property type="entry name" value="Zinc finger, PARP-type"/>
    <property type="match status" value="1"/>
</dbReference>
<accession>A0A9P6A9D5</accession>
<evidence type="ECO:0000256" key="12">
    <source>
        <dbReference type="SAM" id="MobiDB-lite"/>
    </source>
</evidence>
<evidence type="ECO:0000256" key="9">
    <source>
        <dbReference type="ARBA" id="ARBA00022840"/>
    </source>
</evidence>
<evidence type="ECO:0000256" key="2">
    <source>
        <dbReference type="ARBA" id="ARBA00007025"/>
    </source>
</evidence>
<dbReference type="Gene3D" id="3.30.70.2330">
    <property type="match status" value="1"/>
</dbReference>
<dbReference type="InterPro" id="IPR000330">
    <property type="entry name" value="SNF2_N"/>
</dbReference>
<dbReference type="GO" id="GO:0016818">
    <property type="term" value="F:hydrolase activity, acting on acid anhydrides, in phosphorus-containing anhydrides"/>
    <property type="evidence" value="ECO:0007669"/>
    <property type="project" value="InterPro"/>
</dbReference>
<keyword evidence="10" id="KW-0539">Nucleus</keyword>
<feature type="domain" description="Helicase C-terminal" evidence="16">
    <location>
        <begin position="833"/>
        <end position="1074"/>
    </location>
</feature>
<feature type="domain" description="RING-type" evidence="14">
    <location>
        <begin position="761"/>
        <end position="799"/>
    </location>
</feature>
<dbReference type="InterPro" id="IPR038718">
    <property type="entry name" value="SNF2-like_sf"/>
</dbReference>
<feature type="compositionally biased region" description="Low complexity" evidence="12">
    <location>
        <begin position="296"/>
        <end position="307"/>
    </location>
</feature>
<feature type="compositionally biased region" description="Low complexity" evidence="12">
    <location>
        <begin position="903"/>
        <end position="913"/>
    </location>
</feature>
<keyword evidence="6" id="KW-0378">Hydrolase</keyword>
<dbReference type="PROSITE" id="PS50064">
    <property type="entry name" value="ZF_PARP_2"/>
    <property type="match status" value="1"/>
</dbReference>
<comment type="similarity">
    <text evidence="2">Belongs to the SNF2/RAD54 helicase family.</text>
</comment>
<dbReference type="Gene3D" id="3.40.50.300">
    <property type="entry name" value="P-loop containing nucleotide triphosphate hydrolases"/>
    <property type="match status" value="1"/>
</dbReference>
<feature type="compositionally biased region" description="Polar residues" evidence="12">
    <location>
        <begin position="126"/>
        <end position="142"/>
    </location>
</feature>
<feature type="region of interest" description="Disordered" evidence="12">
    <location>
        <begin position="896"/>
        <end position="970"/>
    </location>
</feature>
<evidence type="ECO:0000259" key="16">
    <source>
        <dbReference type="PROSITE" id="PS51194"/>
    </source>
</evidence>
<dbReference type="Gene3D" id="3.30.40.10">
    <property type="entry name" value="Zinc/RING finger domain, C3HC4 (zinc finger)"/>
    <property type="match status" value="1"/>
</dbReference>
<dbReference type="InterPro" id="IPR013083">
    <property type="entry name" value="Znf_RING/FYVE/PHD"/>
</dbReference>
<feature type="domain" description="Helicase ATP-binding" evidence="15">
    <location>
        <begin position="418"/>
        <end position="598"/>
    </location>
</feature>
<dbReference type="PANTHER" id="PTHR45626:SF17">
    <property type="entry name" value="HELICASE-LIKE TRANSCRIPTION FACTOR"/>
    <property type="match status" value="1"/>
</dbReference>
<dbReference type="InterPro" id="IPR014001">
    <property type="entry name" value="Helicase_ATP-bd"/>
</dbReference>
<dbReference type="Gene3D" id="3.40.50.10810">
    <property type="entry name" value="Tandem AAA-ATPase domain"/>
    <property type="match status" value="1"/>
</dbReference>
<dbReference type="PROSITE" id="PS50089">
    <property type="entry name" value="ZF_RING_2"/>
    <property type="match status" value="1"/>
</dbReference>
<organism evidence="17 18">
    <name type="scientific">Pleurotus eryngii</name>
    <name type="common">Boletus of the steppes</name>
    <dbReference type="NCBI Taxonomy" id="5323"/>
    <lineage>
        <taxon>Eukaryota</taxon>
        <taxon>Fungi</taxon>
        <taxon>Dikarya</taxon>
        <taxon>Basidiomycota</taxon>
        <taxon>Agaricomycotina</taxon>
        <taxon>Agaricomycetes</taxon>
        <taxon>Agaricomycetidae</taxon>
        <taxon>Agaricales</taxon>
        <taxon>Pleurotineae</taxon>
        <taxon>Pleurotaceae</taxon>
        <taxon>Pleurotus</taxon>
    </lineage>
</organism>
<dbReference type="SUPFAM" id="SSF57716">
    <property type="entry name" value="Glucocorticoid receptor-like (DNA-binding domain)"/>
    <property type="match status" value="1"/>
</dbReference>
<dbReference type="GO" id="GO:0003677">
    <property type="term" value="F:DNA binding"/>
    <property type="evidence" value="ECO:0007669"/>
    <property type="project" value="InterPro"/>
</dbReference>
<dbReference type="InterPro" id="IPR001650">
    <property type="entry name" value="Helicase_C-like"/>
</dbReference>
<dbReference type="InterPro" id="IPR014905">
    <property type="entry name" value="HIRAN"/>
</dbReference>
<dbReference type="GO" id="GO:0005634">
    <property type="term" value="C:nucleus"/>
    <property type="evidence" value="ECO:0007669"/>
    <property type="project" value="UniProtKB-SubCell"/>
</dbReference>
<dbReference type="GO" id="GO:0005524">
    <property type="term" value="F:ATP binding"/>
    <property type="evidence" value="ECO:0007669"/>
    <property type="project" value="UniProtKB-KW"/>
</dbReference>
<dbReference type="PROSITE" id="PS51192">
    <property type="entry name" value="HELICASE_ATP_BIND_1"/>
    <property type="match status" value="1"/>
</dbReference>
<evidence type="ECO:0000256" key="7">
    <source>
        <dbReference type="ARBA" id="ARBA00022806"/>
    </source>
</evidence>
<dbReference type="SMART" id="SM00490">
    <property type="entry name" value="HELICc"/>
    <property type="match status" value="1"/>
</dbReference>
<dbReference type="SMART" id="SM00184">
    <property type="entry name" value="RING"/>
    <property type="match status" value="1"/>
</dbReference>
<dbReference type="CDD" id="cd18793">
    <property type="entry name" value="SF2_C_SNF"/>
    <property type="match status" value="1"/>
</dbReference>
<protein>
    <submittedName>
        <fullName evidence="17">Uncharacterized protein</fullName>
    </submittedName>
</protein>
<dbReference type="Pfam" id="PF00176">
    <property type="entry name" value="SNF2-rel_dom"/>
    <property type="match status" value="1"/>
</dbReference>
<dbReference type="InterPro" id="IPR001510">
    <property type="entry name" value="Znf_PARP"/>
</dbReference>
<keyword evidence="18" id="KW-1185">Reference proteome</keyword>
<feature type="region of interest" description="Disordered" evidence="12">
    <location>
        <begin position="271"/>
        <end position="307"/>
    </location>
</feature>
<dbReference type="SMART" id="SM01336">
    <property type="entry name" value="zf-PARP"/>
    <property type="match status" value="1"/>
</dbReference>
<feature type="region of interest" description="Disordered" evidence="12">
    <location>
        <begin position="113"/>
        <end position="148"/>
    </location>
</feature>
<dbReference type="PANTHER" id="PTHR45626">
    <property type="entry name" value="TRANSCRIPTION TERMINATION FACTOR 2-RELATED"/>
    <property type="match status" value="1"/>
</dbReference>
<keyword evidence="3" id="KW-0479">Metal-binding</keyword>
<dbReference type="Pfam" id="PF13923">
    <property type="entry name" value="zf-C3HC4_2"/>
    <property type="match status" value="1"/>
</dbReference>
<feature type="compositionally biased region" description="Acidic residues" evidence="12">
    <location>
        <begin position="927"/>
        <end position="950"/>
    </location>
</feature>
<dbReference type="GO" id="GO:0004386">
    <property type="term" value="F:helicase activity"/>
    <property type="evidence" value="ECO:0007669"/>
    <property type="project" value="UniProtKB-KW"/>
</dbReference>
<evidence type="ECO:0000256" key="6">
    <source>
        <dbReference type="ARBA" id="ARBA00022801"/>
    </source>
</evidence>
<dbReference type="OrthoDB" id="448448at2759"/>
<dbReference type="Proteomes" id="UP000807025">
    <property type="component" value="Unassembled WGS sequence"/>
</dbReference>
<dbReference type="AlphaFoldDB" id="A0A9P6A9D5"/>
<evidence type="ECO:0000259" key="13">
    <source>
        <dbReference type="PROSITE" id="PS50064"/>
    </source>
</evidence>
<keyword evidence="5 11" id="KW-0863">Zinc-finger</keyword>
<proteinExistence type="inferred from homology"/>
<evidence type="ECO:0000313" key="18">
    <source>
        <dbReference type="Proteomes" id="UP000807025"/>
    </source>
</evidence>
<evidence type="ECO:0000256" key="1">
    <source>
        <dbReference type="ARBA" id="ARBA00004123"/>
    </source>
</evidence>
<evidence type="ECO:0000256" key="11">
    <source>
        <dbReference type="PROSITE-ProRule" id="PRU00175"/>
    </source>
</evidence>
<sequence>MSVTSHHIEYSKTSRAKCHGTCNGSNIELGSLRYGQTISNEYGDTVQWRHWGCVTTAILGTLAAIPLGNFHGLSSLSSVDQQKVQRAIALRRVEPSNVSRTPAKTSKAPAVIDLTQKKRKAPLEDVSSNTQASSSNQPTLTQDVEEAEEPVEDVREDLYCTMMTNVVGIQYYTGLVGSGEEAVLRREPENKYDRNAIQVKNMAGQQVGHLPRQVAAKLAPLMDRALVTPEVIIREGNLQGKAWNLPVTLKIYAAADKRDLLEPMLIWATPGQRGFPSRTRPPPPSSGPSNVPPPAKQAAQAAKNTEAQKSAELAQLLQGIEKVDDDKRRSAVLDVVCSVEDILELPLYPDPPSIESGELNVNLLKHQSQGLLWSLQHENPILPKKETDKPVQMWQLRKIDNKKSIYYNLAAHTPRALDSPPVLGRGGLCADSMGLGKTLTMLALIVATRKDKLTNFSKSTLIVVPLSIMSNWEKQIKDHVVPGILTTTVYYGASRSLSAKDLSGYDVVITTYQVLTGEHDLPAGDGPSKKKQKKDRSLFDVKWKRVILDEGHNIRNPKTKMARAACALNAERRWVLSGTPIINSPKDLGSMLTFLRVCQPLDDEDFFKRLLLRPLKNGFPSGSELLRSLMSQMCIRRTKEMQDKNGNYLVPLPPVEMLVVQVKLTDEARALYDEAERRVADRVQKLMNSTTTSFAQSHVLGLLTRLRQLALHPNLIPRSFLEELRRSDLEDEDKPSIELTPELRVRLQSVLAQAIEDNEECAVCFDVLSEPRITPCAHCFCLACITEVISRDPKCPMDRRLLRQNDLVAPLPPTDTLDLVEEESVMSEGRSAKIEQLVHLLTLTPAGEKSIVFSQFTSFLDKIAEAFEENDLSYVRFDGKMSAQKREETIARFSVPLEEGAESEQASSAQVSSTRRRPRASQRMINDDADDDFVPGDDDDDDFVESDDDTAFTNKKKGKGKTKQGKTSSTRVFSGVNPKVMLISLKAGALGLNLTVANNVYLMDPWWQEGIESQAIDRCNRIGQKKNVHVYQLIAENTVESKVLEIQERKKKLIKEAFSGTKTKETQRQKKEARLQDLVELFGVRQQEAFALSQSQPLRSIRYYIYSRPSDFSSTLPAAHLGQ</sequence>
<dbReference type="InterPro" id="IPR049730">
    <property type="entry name" value="SNF2/RAD54-like_C"/>
</dbReference>
<evidence type="ECO:0000259" key="15">
    <source>
        <dbReference type="PROSITE" id="PS51192"/>
    </source>
</evidence>
<keyword evidence="7" id="KW-0347">Helicase</keyword>
<comment type="caution">
    <text evidence="17">The sequence shown here is derived from an EMBL/GenBank/DDBJ whole genome shotgun (WGS) entry which is preliminary data.</text>
</comment>
<keyword evidence="4" id="KW-0547">Nucleotide-binding</keyword>
<comment type="subcellular location">
    <subcellularLocation>
        <location evidence="1">Nucleus</location>
    </subcellularLocation>
</comment>
<gene>
    <name evidence="17" type="ORF">BDN71DRAFT_723823</name>
</gene>
<dbReference type="SUPFAM" id="SSF57850">
    <property type="entry name" value="RING/U-box"/>
    <property type="match status" value="1"/>
</dbReference>
<feature type="compositionally biased region" description="Basic residues" evidence="12">
    <location>
        <begin position="954"/>
        <end position="964"/>
    </location>
</feature>
<dbReference type="InterPro" id="IPR036957">
    <property type="entry name" value="Znf_PARP_sf"/>
</dbReference>
<evidence type="ECO:0000256" key="8">
    <source>
        <dbReference type="ARBA" id="ARBA00022833"/>
    </source>
</evidence>
<dbReference type="PROSITE" id="PS00518">
    <property type="entry name" value="ZF_RING_1"/>
    <property type="match status" value="1"/>
</dbReference>
<keyword evidence="8" id="KW-0862">Zinc</keyword>
<evidence type="ECO:0000256" key="10">
    <source>
        <dbReference type="ARBA" id="ARBA00023242"/>
    </source>
</evidence>
<dbReference type="SMART" id="SM00487">
    <property type="entry name" value="DEXDc"/>
    <property type="match status" value="1"/>
</dbReference>
<dbReference type="InterPro" id="IPR017907">
    <property type="entry name" value="Znf_RING_CS"/>
</dbReference>
<dbReference type="GO" id="GO:0008094">
    <property type="term" value="F:ATP-dependent activity, acting on DNA"/>
    <property type="evidence" value="ECO:0007669"/>
    <property type="project" value="TreeGrafter"/>
</dbReference>
<dbReference type="Pfam" id="PF00271">
    <property type="entry name" value="Helicase_C"/>
    <property type="match status" value="2"/>
</dbReference>
<evidence type="ECO:0000259" key="14">
    <source>
        <dbReference type="PROSITE" id="PS50089"/>
    </source>
</evidence>
<dbReference type="SUPFAM" id="SSF52540">
    <property type="entry name" value="P-loop containing nucleoside triphosphate hydrolases"/>
    <property type="match status" value="2"/>
</dbReference>
<dbReference type="GO" id="GO:0008270">
    <property type="term" value="F:zinc ion binding"/>
    <property type="evidence" value="ECO:0007669"/>
    <property type="project" value="UniProtKB-KW"/>
</dbReference>
<feature type="domain" description="PARP-type" evidence="13">
    <location>
        <begin position="6"/>
        <end position="92"/>
    </location>
</feature>
<dbReference type="PROSITE" id="PS51194">
    <property type="entry name" value="HELICASE_CTER"/>
    <property type="match status" value="1"/>
</dbReference>
<dbReference type="Pfam" id="PF00645">
    <property type="entry name" value="zf-PARP"/>
    <property type="match status" value="1"/>
</dbReference>
<dbReference type="InterPro" id="IPR027417">
    <property type="entry name" value="P-loop_NTPase"/>
</dbReference>
<evidence type="ECO:0000256" key="5">
    <source>
        <dbReference type="ARBA" id="ARBA00022771"/>
    </source>
</evidence>
<dbReference type="SMART" id="SM00910">
    <property type="entry name" value="HIRAN"/>
    <property type="match status" value="1"/>
</dbReference>
<dbReference type="InterPro" id="IPR001841">
    <property type="entry name" value="Znf_RING"/>
</dbReference>
<evidence type="ECO:0000256" key="3">
    <source>
        <dbReference type="ARBA" id="ARBA00022723"/>
    </source>
</evidence>
<dbReference type="InterPro" id="IPR050628">
    <property type="entry name" value="SNF2_RAD54_helicase_TF"/>
</dbReference>
<evidence type="ECO:0000313" key="17">
    <source>
        <dbReference type="EMBL" id="KAF9501613.1"/>
    </source>
</evidence>